<dbReference type="EC" id="6.3.2.9" evidence="7 8"/>
<evidence type="ECO:0000256" key="6">
    <source>
        <dbReference type="ARBA" id="ARBA00022840"/>
    </source>
</evidence>
<dbReference type="NCBIfam" id="TIGR01087">
    <property type="entry name" value="murD"/>
    <property type="match status" value="1"/>
</dbReference>
<keyword evidence="7 8" id="KW-0573">Peptidoglycan synthesis</keyword>
<keyword evidence="5 7" id="KW-0547">Nucleotide-binding</keyword>
<sequence length="468" mass="48624">MIPITSFGDRAVAVFGLGGSGLVTAEALAAGGARPIVWDDGEAGRKAAADKGLDVRDLNEVDWSSVAALVLSPGVPLTHPEPHWSVKLAAAHGVEVIGDIELFVRERRARAPGAPFIAITGTNGKSTTTALIAHLFAAAGRDVQLGGNIGTAILSLEPPSPDKVQGIERVYVVECSSYQIDLAPSIDPSVAILLNVTEDHLDRHGTLEHYAAVKARLVEGAATPVVGVDDVWCAAIADEIEAKGGRPVRISVERQLSDGVYAIGDRLFSAQAGRAVEVASLAGIGSLRGAHNAQNACAALAAAHAGGLTLDQIKTGMRSFPGLAHRMEQVGRLGPVLFVNDSKATNADAAAKALSSFPTLYWIAGGKPKTGGIESLAKYFPKIRKAYLIGEATDEFAATLEGHVPYVRAETIEKAVPLASADAAASGLDEAVVLLSPACASFDQFRNFEERGKAFSRAVLSLPGIGKA</sequence>
<dbReference type="HAMAP" id="MF_00639">
    <property type="entry name" value="MurD"/>
    <property type="match status" value="1"/>
</dbReference>
<comment type="similarity">
    <text evidence="7">Belongs to the MurCDEF family.</text>
</comment>
<dbReference type="PANTHER" id="PTHR43692:SF1">
    <property type="entry name" value="UDP-N-ACETYLMURAMOYLALANINE--D-GLUTAMATE LIGASE"/>
    <property type="match status" value="1"/>
</dbReference>
<dbReference type="RefSeq" id="WP_367623235.1">
    <property type="nucleotide sequence ID" value="NZ_JBFNQD010000001.1"/>
</dbReference>
<dbReference type="Pfam" id="PF08245">
    <property type="entry name" value="Mur_ligase_M"/>
    <property type="match status" value="1"/>
</dbReference>
<evidence type="ECO:0000259" key="9">
    <source>
        <dbReference type="Pfam" id="PF02875"/>
    </source>
</evidence>
<dbReference type="InterPro" id="IPR005762">
    <property type="entry name" value="MurD"/>
</dbReference>
<protein>
    <recommendedName>
        <fullName evidence="7 8">UDP-N-acetylmuramoylalanine--D-glutamate ligase</fullName>
        <ecNumber evidence="7 8">6.3.2.9</ecNumber>
    </recommendedName>
    <alternativeName>
        <fullName evidence="7">D-glutamic acid-adding enzyme</fullName>
    </alternativeName>
    <alternativeName>
        <fullName evidence="7">UDP-N-acetylmuramoyl-L-alanyl-D-glutamate synthetase</fullName>
    </alternativeName>
</protein>
<keyword evidence="7 8" id="KW-0961">Cell wall biogenesis/degradation</keyword>
<gene>
    <name evidence="7 11" type="primary">murD</name>
    <name evidence="11" type="ORF">ABXS05_05910</name>
</gene>
<dbReference type="SUPFAM" id="SSF53244">
    <property type="entry name" value="MurD-like peptide ligases, peptide-binding domain"/>
    <property type="match status" value="1"/>
</dbReference>
<dbReference type="InterPro" id="IPR036615">
    <property type="entry name" value="Mur_ligase_C_dom_sf"/>
</dbReference>
<keyword evidence="6 7" id="KW-0067">ATP-binding</keyword>
<evidence type="ECO:0000259" key="10">
    <source>
        <dbReference type="Pfam" id="PF08245"/>
    </source>
</evidence>
<comment type="function">
    <text evidence="7 8">Cell wall formation. Catalyzes the addition of glutamate to the nucleotide precursor UDP-N-acetylmuramoyl-L-alanine (UMA).</text>
</comment>
<keyword evidence="7 8" id="KW-0131">Cell cycle</keyword>
<evidence type="ECO:0000256" key="4">
    <source>
        <dbReference type="ARBA" id="ARBA00022598"/>
    </source>
</evidence>
<dbReference type="SUPFAM" id="SSF53623">
    <property type="entry name" value="MurD-like peptide ligases, catalytic domain"/>
    <property type="match status" value="1"/>
</dbReference>
<dbReference type="SUPFAM" id="SSF51984">
    <property type="entry name" value="MurCD N-terminal domain"/>
    <property type="match status" value="1"/>
</dbReference>
<dbReference type="Pfam" id="PF02875">
    <property type="entry name" value="Mur_ligase_C"/>
    <property type="match status" value="1"/>
</dbReference>
<evidence type="ECO:0000313" key="11">
    <source>
        <dbReference type="EMBL" id="MEW9305061.1"/>
    </source>
</evidence>
<evidence type="ECO:0000256" key="7">
    <source>
        <dbReference type="HAMAP-Rule" id="MF_00639"/>
    </source>
</evidence>
<comment type="caution">
    <text evidence="11">The sequence shown here is derived from an EMBL/GenBank/DDBJ whole genome shotgun (WGS) entry which is preliminary data.</text>
</comment>
<dbReference type="EMBL" id="JBFNQD010000001">
    <property type="protein sequence ID" value="MEW9305061.1"/>
    <property type="molecule type" value="Genomic_DNA"/>
</dbReference>
<dbReference type="InterPro" id="IPR004101">
    <property type="entry name" value="Mur_ligase_C"/>
</dbReference>
<keyword evidence="4 7" id="KW-0436">Ligase</keyword>
<dbReference type="Gene3D" id="3.90.190.20">
    <property type="entry name" value="Mur ligase, C-terminal domain"/>
    <property type="match status" value="1"/>
</dbReference>
<comment type="subcellular location">
    <subcellularLocation>
        <location evidence="1 7 8">Cytoplasm</location>
    </subcellularLocation>
</comment>
<feature type="domain" description="Mur ligase central" evidence="10">
    <location>
        <begin position="119"/>
        <end position="303"/>
    </location>
</feature>
<name>A0ABV3PHR3_9HYPH</name>
<accession>A0ABV3PHR3</accession>
<dbReference type="Gene3D" id="3.40.1190.10">
    <property type="entry name" value="Mur-like, catalytic domain"/>
    <property type="match status" value="1"/>
</dbReference>
<dbReference type="Gene3D" id="3.40.50.720">
    <property type="entry name" value="NAD(P)-binding Rossmann-like Domain"/>
    <property type="match status" value="1"/>
</dbReference>
<reference evidence="11 12" key="1">
    <citation type="submission" date="2024-07" db="EMBL/GenBank/DDBJ databases">
        <title>Description of Labrys sedimenti sp. nov., isolated from a diclofenac-degrading enrichment culture.</title>
        <authorList>
            <person name="Tancsics A."/>
            <person name="Csepanyi A."/>
        </authorList>
    </citation>
    <scope>NUCLEOTIDE SEQUENCE [LARGE SCALE GENOMIC DNA]</scope>
    <source>
        <strain evidence="11 12">LMG 23578</strain>
    </source>
</reference>
<feature type="domain" description="Mur ligase C-terminal" evidence="9">
    <location>
        <begin position="325"/>
        <end position="439"/>
    </location>
</feature>
<evidence type="ECO:0000256" key="1">
    <source>
        <dbReference type="ARBA" id="ARBA00004496"/>
    </source>
</evidence>
<feature type="binding site" evidence="7">
    <location>
        <begin position="121"/>
        <end position="127"/>
    </location>
    <ligand>
        <name>ATP</name>
        <dbReference type="ChEBI" id="CHEBI:30616"/>
    </ligand>
</feature>
<dbReference type="InterPro" id="IPR036565">
    <property type="entry name" value="Mur-like_cat_sf"/>
</dbReference>
<organism evidence="11 12">
    <name type="scientific">Labrys neptuniae</name>
    <dbReference type="NCBI Taxonomy" id="376174"/>
    <lineage>
        <taxon>Bacteria</taxon>
        <taxon>Pseudomonadati</taxon>
        <taxon>Pseudomonadota</taxon>
        <taxon>Alphaproteobacteria</taxon>
        <taxon>Hyphomicrobiales</taxon>
        <taxon>Xanthobacteraceae</taxon>
        <taxon>Labrys</taxon>
    </lineage>
</organism>
<proteinExistence type="inferred from homology"/>
<keyword evidence="7 8" id="KW-0132">Cell division</keyword>
<evidence type="ECO:0000256" key="2">
    <source>
        <dbReference type="ARBA" id="ARBA00004752"/>
    </source>
</evidence>
<dbReference type="Proteomes" id="UP001555786">
    <property type="component" value="Unassembled WGS sequence"/>
</dbReference>
<evidence type="ECO:0000256" key="5">
    <source>
        <dbReference type="ARBA" id="ARBA00022741"/>
    </source>
</evidence>
<comment type="catalytic activity">
    <reaction evidence="7 8">
        <text>UDP-N-acetyl-alpha-D-muramoyl-L-alanine + D-glutamate + ATP = UDP-N-acetyl-alpha-D-muramoyl-L-alanyl-D-glutamate + ADP + phosphate + H(+)</text>
        <dbReference type="Rhea" id="RHEA:16429"/>
        <dbReference type="ChEBI" id="CHEBI:15378"/>
        <dbReference type="ChEBI" id="CHEBI:29986"/>
        <dbReference type="ChEBI" id="CHEBI:30616"/>
        <dbReference type="ChEBI" id="CHEBI:43474"/>
        <dbReference type="ChEBI" id="CHEBI:83898"/>
        <dbReference type="ChEBI" id="CHEBI:83900"/>
        <dbReference type="ChEBI" id="CHEBI:456216"/>
        <dbReference type="EC" id="6.3.2.9"/>
    </reaction>
</comment>
<dbReference type="PANTHER" id="PTHR43692">
    <property type="entry name" value="UDP-N-ACETYLMURAMOYLALANINE--D-GLUTAMATE LIGASE"/>
    <property type="match status" value="1"/>
</dbReference>
<keyword evidence="3 7" id="KW-0963">Cytoplasm</keyword>
<evidence type="ECO:0000256" key="8">
    <source>
        <dbReference type="RuleBase" id="RU003664"/>
    </source>
</evidence>
<evidence type="ECO:0000256" key="3">
    <source>
        <dbReference type="ARBA" id="ARBA00022490"/>
    </source>
</evidence>
<keyword evidence="7 8" id="KW-0133">Cell shape</keyword>
<keyword evidence="12" id="KW-1185">Reference proteome</keyword>
<evidence type="ECO:0000313" key="12">
    <source>
        <dbReference type="Proteomes" id="UP001555786"/>
    </source>
</evidence>
<dbReference type="GO" id="GO:0008764">
    <property type="term" value="F:UDP-N-acetylmuramoylalanine-D-glutamate ligase activity"/>
    <property type="evidence" value="ECO:0007669"/>
    <property type="project" value="UniProtKB-EC"/>
</dbReference>
<comment type="pathway">
    <text evidence="2 7 8">Cell wall biogenesis; peptidoglycan biosynthesis.</text>
</comment>
<dbReference type="InterPro" id="IPR013221">
    <property type="entry name" value="Mur_ligase_cen"/>
</dbReference>